<dbReference type="AlphaFoldDB" id="A0A366HFS9"/>
<keyword evidence="2" id="KW-1185">Reference proteome</keyword>
<name>A0A366HFS9_9BACT</name>
<accession>A0A366HFS9</accession>
<evidence type="ECO:0000313" key="2">
    <source>
        <dbReference type="Proteomes" id="UP000253426"/>
    </source>
</evidence>
<comment type="caution">
    <text evidence="1">The sequence shown here is derived from an EMBL/GenBank/DDBJ whole genome shotgun (WGS) entry which is preliminary data.</text>
</comment>
<evidence type="ECO:0000313" key="1">
    <source>
        <dbReference type="EMBL" id="RBP40318.1"/>
    </source>
</evidence>
<organism evidence="1 2">
    <name type="scientific">Roseimicrobium gellanilyticum</name>
    <dbReference type="NCBI Taxonomy" id="748857"/>
    <lineage>
        <taxon>Bacteria</taxon>
        <taxon>Pseudomonadati</taxon>
        <taxon>Verrucomicrobiota</taxon>
        <taxon>Verrucomicrobiia</taxon>
        <taxon>Verrucomicrobiales</taxon>
        <taxon>Verrucomicrobiaceae</taxon>
        <taxon>Roseimicrobium</taxon>
    </lineage>
</organism>
<gene>
    <name evidence="1" type="ORF">DES53_10824</name>
</gene>
<sequence>MSSTQKFLLAILPKSWAQGMEAESRAWMLKCPCGHAKSVWDWGGIRWKAAGNPKKYLRCTQCGEMTWHTCVKEAQPQRQG</sequence>
<protein>
    <submittedName>
        <fullName evidence="1">Uncharacterized protein</fullName>
    </submittedName>
</protein>
<dbReference type="RefSeq" id="WP_113960194.1">
    <property type="nucleotide sequence ID" value="NZ_QNRR01000008.1"/>
</dbReference>
<reference evidence="1 2" key="1">
    <citation type="submission" date="2018-06" db="EMBL/GenBank/DDBJ databases">
        <title>Genomic Encyclopedia of Type Strains, Phase IV (KMG-IV): sequencing the most valuable type-strain genomes for metagenomic binning, comparative biology and taxonomic classification.</title>
        <authorList>
            <person name="Goeker M."/>
        </authorList>
    </citation>
    <scope>NUCLEOTIDE SEQUENCE [LARGE SCALE GENOMIC DNA]</scope>
    <source>
        <strain evidence="1 2">DSM 25532</strain>
    </source>
</reference>
<proteinExistence type="predicted"/>
<dbReference type="EMBL" id="QNRR01000008">
    <property type="protein sequence ID" value="RBP40318.1"/>
    <property type="molecule type" value="Genomic_DNA"/>
</dbReference>
<dbReference type="Proteomes" id="UP000253426">
    <property type="component" value="Unassembled WGS sequence"/>
</dbReference>
<dbReference type="OrthoDB" id="7875121at2"/>